<protein>
    <submittedName>
        <fullName evidence="1">Uncharacterized protein</fullName>
    </submittedName>
</protein>
<keyword evidence="2" id="KW-1185">Reference proteome</keyword>
<gene>
    <name evidence="1" type="ORF">Aple_080820</name>
</gene>
<dbReference type="AlphaFoldDB" id="A0A5M3Y0D3"/>
<sequence>MAAHAGAGIQVKIADLARIREENGTLLEDYYVATDKEGRRMLITPRENDGRFDRDYRSRYGERLIAKEEIIMRKAFSFKELWRRSVPAEEVYPGLKARRRAN</sequence>
<organism evidence="1 2">
    <name type="scientific">Acrocarpospora pleiomorpha</name>
    <dbReference type="NCBI Taxonomy" id="90975"/>
    <lineage>
        <taxon>Bacteria</taxon>
        <taxon>Bacillati</taxon>
        <taxon>Actinomycetota</taxon>
        <taxon>Actinomycetes</taxon>
        <taxon>Streptosporangiales</taxon>
        <taxon>Streptosporangiaceae</taxon>
        <taxon>Acrocarpospora</taxon>
    </lineage>
</organism>
<reference evidence="1 2" key="1">
    <citation type="submission" date="2019-10" db="EMBL/GenBank/DDBJ databases">
        <title>Whole genome shotgun sequence of Acrocarpospora pleiomorpha NBRC 16267.</title>
        <authorList>
            <person name="Ichikawa N."/>
            <person name="Kimura A."/>
            <person name="Kitahashi Y."/>
            <person name="Komaki H."/>
            <person name="Oguchi A."/>
        </authorList>
    </citation>
    <scope>NUCLEOTIDE SEQUENCE [LARGE SCALE GENOMIC DNA]</scope>
    <source>
        <strain evidence="1 2">NBRC 16267</strain>
    </source>
</reference>
<dbReference type="Proteomes" id="UP000377595">
    <property type="component" value="Unassembled WGS sequence"/>
</dbReference>
<name>A0A5M3Y0D3_9ACTN</name>
<dbReference type="EMBL" id="BLAF01000063">
    <property type="protein sequence ID" value="GES25183.1"/>
    <property type="molecule type" value="Genomic_DNA"/>
</dbReference>
<accession>A0A5M3Y0D3</accession>
<comment type="caution">
    <text evidence="1">The sequence shown here is derived from an EMBL/GenBank/DDBJ whole genome shotgun (WGS) entry which is preliminary data.</text>
</comment>
<dbReference type="RefSeq" id="WP_155349975.1">
    <property type="nucleotide sequence ID" value="NZ_BAAAHM010000006.1"/>
</dbReference>
<evidence type="ECO:0000313" key="2">
    <source>
        <dbReference type="Proteomes" id="UP000377595"/>
    </source>
</evidence>
<proteinExistence type="predicted"/>
<evidence type="ECO:0000313" key="1">
    <source>
        <dbReference type="EMBL" id="GES25183.1"/>
    </source>
</evidence>